<dbReference type="AlphaFoldDB" id="A0A0B6AES1"/>
<dbReference type="EMBL" id="CP009920">
    <property type="protein sequence ID" value="AJI21986.1"/>
    <property type="molecule type" value="Genomic_DNA"/>
</dbReference>
<dbReference type="NCBIfam" id="TIGR02893">
    <property type="entry name" value="spore_yabQ"/>
    <property type="match status" value="1"/>
</dbReference>
<accession>A0A0B6AES1</accession>
<organism evidence="1 2">
    <name type="scientific">Priestia megaterium (strain ATCC 14581 / DSM 32 / CCUG 1817 / JCM 2506 / NBRC 15308 / NCIMB 9376 / NCTC 10342 / NRRL B-14308 / VKM B-512 / Ford 19)</name>
    <name type="common">Bacillus megaterium</name>
    <dbReference type="NCBI Taxonomy" id="1348623"/>
    <lineage>
        <taxon>Bacteria</taxon>
        <taxon>Bacillati</taxon>
        <taxon>Bacillota</taxon>
        <taxon>Bacilli</taxon>
        <taxon>Bacillales</taxon>
        <taxon>Bacillaceae</taxon>
        <taxon>Priestia</taxon>
    </lineage>
</organism>
<gene>
    <name evidence="1" type="primary">yabQ</name>
    <name evidence="1" type="ORF">BG04_2355</name>
</gene>
<dbReference type="HOGENOM" id="CLU_113225_0_0_9"/>
<dbReference type="RefSeq" id="WP_025753169.1">
    <property type="nucleotide sequence ID" value="NZ_BCVB01000020.1"/>
</dbReference>
<dbReference type="Pfam" id="PF09578">
    <property type="entry name" value="Spore_YabQ"/>
    <property type="match status" value="1"/>
</dbReference>
<protein>
    <submittedName>
        <fullName evidence="1">Spore cortex biosynthesis protein YabQ</fullName>
    </submittedName>
</protein>
<proteinExistence type="predicted"/>
<dbReference type="GeneID" id="93640424"/>
<evidence type="ECO:0000313" key="1">
    <source>
        <dbReference type="EMBL" id="AJI21986.1"/>
    </source>
</evidence>
<name>A0A0B6AES1_PRIM2</name>
<dbReference type="InterPro" id="IPR019074">
    <property type="entry name" value="YabQ"/>
</dbReference>
<dbReference type="KEGG" id="bmeg:BG04_2355"/>
<reference evidence="1 2" key="1">
    <citation type="journal article" date="2015" name="Genome Announc.">
        <title>Complete genome sequences for 35 biothreat assay-relevant bacillus species.</title>
        <authorList>
            <person name="Johnson S.L."/>
            <person name="Daligault H.E."/>
            <person name="Davenport K.W."/>
            <person name="Jaissle J."/>
            <person name="Frey K.G."/>
            <person name="Ladner J.T."/>
            <person name="Broomall S.M."/>
            <person name="Bishop-Lilly K.A."/>
            <person name="Bruce D.C."/>
            <person name="Gibbons H.S."/>
            <person name="Coyne S.R."/>
            <person name="Lo C.C."/>
            <person name="Meincke L."/>
            <person name="Munk A.C."/>
            <person name="Koroleva G.I."/>
            <person name="Rosenzweig C.N."/>
            <person name="Palacios G.F."/>
            <person name="Redden C.L."/>
            <person name="Minogue T.D."/>
            <person name="Chain P.S."/>
        </authorList>
    </citation>
    <scope>NUCLEOTIDE SEQUENCE [LARGE SCALE GENOMIC DNA]</scope>
    <source>
        <strain evidence="2">ATCC 14581 / DSM 32 / JCM 2506 / NBRC 15308 / NCIMB 9376 / NCTC 10342 / NRRL B-14308 / VKM B-512</strain>
    </source>
</reference>
<dbReference type="Proteomes" id="UP000031829">
    <property type="component" value="Chromosome"/>
</dbReference>
<evidence type="ECO:0000313" key="2">
    <source>
        <dbReference type="Proteomes" id="UP000031829"/>
    </source>
</evidence>
<sequence>MSLNIQLYTMLAMVSMGSGLGASLDTYRYFVNRSKSRPWFVFVNDVLFWMVQALLIFYVLFLVNEGELRLYAFLALFCGFAAYQSLFQSLYLKVLTFTVSSVLSLYRGVLTLSNIFLVKPIRFFIHILVVVALGIYRAVHKLLVFCLKLIYVPTRWLLFVFWRMMPKPVKRFLHMGFRYIEGIYNRAKNMIMRIVAWVNTLKNKGDD</sequence>